<feature type="transmembrane region" description="Helical" evidence="1">
    <location>
        <begin position="160"/>
        <end position="178"/>
    </location>
</feature>
<comment type="caution">
    <text evidence="2">The sequence shown here is derived from an EMBL/GenBank/DDBJ whole genome shotgun (WGS) entry which is preliminary data.</text>
</comment>
<feature type="transmembrane region" description="Helical" evidence="1">
    <location>
        <begin position="67"/>
        <end position="84"/>
    </location>
</feature>
<organism evidence="2 3">
    <name type="scientific">Streptomyces edwardsiae</name>
    <dbReference type="NCBI Taxonomy" id="3075527"/>
    <lineage>
        <taxon>Bacteria</taxon>
        <taxon>Bacillati</taxon>
        <taxon>Actinomycetota</taxon>
        <taxon>Actinomycetes</taxon>
        <taxon>Kitasatosporales</taxon>
        <taxon>Streptomycetaceae</taxon>
        <taxon>Streptomyces</taxon>
    </lineage>
</organism>
<keyword evidence="1" id="KW-1133">Transmembrane helix</keyword>
<reference evidence="3" key="1">
    <citation type="submission" date="2023-07" db="EMBL/GenBank/DDBJ databases">
        <title>30 novel species of actinomycetes from the DSMZ collection.</title>
        <authorList>
            <person name="Nouioui I."/>
        </authorList>
    </citation>
    <scope>NUCLEOTIDE SEQUENCE [LARGE SCALE GENOMIC DNA]</scope>
    <source>
        <strain evidence="3">DSM 41636</strain>
    </source>
</reference>
<dbReference type="InterPro" id="IPR033458">
    <property type="entry name" value="DUF5134"/>
</dbReference>
<accession>A0ABU2PRS6</accession>
<dbReference type="Pfam" id="PF17197">
    <property type="entry name" value="DUF5134"/>
    <property type="match status" value="1"/>
</dbReference>
<name>A0ABU2PRS6_9ACTN</name>
<keyword evidence="1" id="KW-0472">Membrane</keyword>
<gene>
    <name evidence="2" type="ORF">RM705_09175</name>
</gene>
<proteinExistence type="predicted"/>
<evidence type="ECO:0000256" key="1">
    <source>
        <dbReference type="SAM" id="Phobius"/>
    </source>
</evidence>
<feature type="transmembrane region" description="Helical" evidence="1">
    <location>
        <begin position="120"/>
        <end position="140"/>
    </location>
</feature>
<protein>
    <submittedName>
        <fullName evidence="2">DUF5134 domain-containing protein</fullName>
    </submittedName>
</protein>
<dbReference type="EMBL" id="JAVRFA010000007">
    <property type="protein sequence ID" value="MDT0394870.1"/>
    <property type="molecule type" value="Genomic_DNA"/>
</dbReference>
<evidence type="ECO:0000313" key="3">
    <source>
        <dbReference type="Proteomes" id="UP001183881"/>
    </source>
</evidence>
<feature type="transmembrane region" description="Helical" evidence="1">
    <location>
        <begin position="96"/>
        <end position="114"/>
    </location>
</feature>
<dbReference type="RefSeq" id="WP_311642762.1">
    <property type="nucleotide sequence ID" value="NZ_JAVRFA010000007.1"/>
</dbReference>
<feature type="transmembrane region" description="Helical" evidence="1">
    <location>
        <begin position="6"/>
        <end position="26"/>
    </location>
</feature>
<keyword evidence="3" id="KW-1185">Reference proteome</keyword>
<dbReference type="Proteomes" id="UP001183881">
    <property type="component" value="Unassembled WGS sequence"/>
</dbReference>
<sequence>MRPADVLSGLLTALFAAAAVRGLWHGLLSPDRGGHDRVGHLLHAAMALAMAVMPWSRGAGVPGPPQAAFFAAAALWFPASALVRRHGRRPAAVLRSLPYAAGMAAMALMAHRMTGHSHGAAPVAAAALAVCLLLCALRSLTRCMPSLRATAGRRTAGEPYACFWDGSMALGTAVMLLMHS</sequence>
<evidence type="ECO:0000313" key="2">
    <source>
        <dbReference type="EMBL" id="MDT0394870.1"/>
    </source>
</evidence>
<keyword evidence="1" id="KW-0812">Transmembrane</keyword>